<feature type="domain" description="NAD-dependent epimerase/dehydratase" evidence="2">
    <location>
        <begin position="3"/>
        <end position="241"/>
    </location>
</feature>
<proteinExistence type="inferred from homology"/>
<dbReference type="STRING" id="287099.SAMN05660413_01319"/>
<organism evidence="3 4">
    <name type="scientific">Salegentibacter flavus</name>
    <dbReference type="NCBI Taxonomy" id="287099"/>
    <lineage>
        <taxon>Bacteria</taxon>
        <taxon>Pseudomonadati</taxon>
        <taxon>Bacteroidota</taxon>
        <taxon>Flavobacteriia</taxon>
        <taxon>Flavobacteriales</taxon>
        <taxon>Flavobacteriaceae</taxon>
        <taxon>Salegentibacter</taxon>
    </lineage>
</organism>
<dbReference type="InterPro" id="IPR036291">
    <property type="entry name" value="NAD(P)-bd_dom_sf"/>
</dbReference>
<dbReference type="Pfam" id="PF01370">
    <property type="entry name" value="Epimerase"/>
    <property type="match status" value="1"/>
</dbReference>
<gene>
    <name evidence="3" type="ORF">SAMN05660413_01319</name>
</gene>
<sequence>MRVLITGVAGFIGSHMAEKLVELGYQVTGIDNFSDYYNVSLKRQNAEILRKKGVEVLEKDLRNPEDYEDLTQDFNFVFHFAGRPGISASSSFDDYFSNNVYATELLLNFSLKNKNLKHFFNIGTSSIYGREATYTETEVPRPVSNYGVSKLAAEQLALSLARSEKIKASSLRLYSVYGPRERPDKLYTKLIQCAYNEEEFPLFEGSEEHLRSFTYVGDIVDGIVRALENYEKLNTQIINLGSEEEFSTSNGIQFIEEILEKKIKIKHLPRRAGDQLRTRAKIEKARELIGYDPKISLFEGLGKQVEWYKEFMMPQIS</sequence>
<protein>
    <submittedName>
        <fullName evidence="3">Nucleoside-diphosphate-sugar epimerase</fullName>
    </submittedName>
</protein>
<evidence type="ECO:0000256" key="1">
    <source>
        <dbReference type="ARBA" id="ARBA00007637"/>
    </source>
</evidence>
<keyword evidence="4" id="KW-1185">Reference proteome</keyword>
<comment type="similarity">
    <text evidence="1">Belongs to the NAD(P)-dependent epimerase/dehydratase family.</text>
</comment>
<dbReference type="SUPFAM" id="SSF51735">
    <property type="entry name" value="NAD(P)-binding Rossmann-fold domains"/>
    <property type="match status" value="1"/>
</dbReference>
<evidence type="ECO:0000259" key="2">
    <source>
        <dbReference type="Pfam" id="PF01370"/>
    </source>
</evidence>
<accession>A0A1I4ZGN1</accession>
<evidence type="ECO:0000313" key="4">
    <source>
        <dbReference type="Proteomes" id="UP000199153"/>
    </source>
</evidence>
<dbReference type="OrthoDB" id="9801785at2"/>
<dbReference type="AlphaFoldDB" id="A0A1I4ZGN1"/>
<dbReference type="EMBL" id="FOVL01000006">
    <property type="protein sequence ID" value="SFN49307.1"/>
    <property type="molecule type" value="Genomic_DNA"/>
</dbReference>
<evidence type="ECO:0000313" key="3">
    <source>
        <dbReference type="EMBL" id="SFN49307.1"/>
    </source>
</evidence>
<dbReference type="Gene3D" id="3.40.50.720">
    <property type="entry name" value="NAD(P)-binding Rossmann-like Domain"/>
    <property type="match status" value="1"/>
</dbReference>
<name>A0A1I4ZGN1_9FLAO</name>
<dbReference type="InterPro" id="IPR001509">
    <property type="entry name" value="Epimerase_deHydtase"/>
</dbReference>
<dbReference type="PANTHER" id="PTHR43000">
    <property type="entry name" value="DTDP-D-GLUCOSE 4,6-DEHYDRATASE-RELATED"/>
    <property type="match status" value="1"/>
</dbReference>
<dbReference type="RefSeq" id="WP_093407417.1">
    <property type="nucleotide sequence ID" value="NZ_FOVL01000006.1"/>
</dbReference>
<dbReference type="PRINTS" id="PR01713">
    <property type="entry name" value="NUCEPIMERASE"/>
</dbReference>
<dbReference type="Proteomes" id="UP000199153">
    <property type="component" value="Unassembled WGS sequence"/>
</dbReference>
<reference evidence="3 4" key="1">
    <citation type="submission" date="2016-10" db="EMBL/GenBank/DDBJ databases">
        <authorList>
            <person name="de Groot N.N."/>
        </authorList>
    </citation>
    <scope>NUCLEOTIDE SEQUENCE [LARGE SCALE GENOMIC DNA]</scope>
    <source>
        <strain evidence="3 4">DSM 17794</strain>
    </source>
</reference>